<reference evidence="1" key="1">
    <citation type="submission" date="2022-05" db="EMBL/GenBank/DDBJ databases">
        <title>Chromosome-level genome of Chaenocephalus aceratus.</title>
        <authorList>
            <person name="Park H."/>
        </authorList>
    </citation>
    <scope>NUCLEOTIDE SEQUENCE</scope>
    <source>
        <strain evidence="1">KU_202001</strain>
    </source>
</reference>
<protein>
    <submittedName>
        <fullName evidence="1">Uncharacterized protein</fullName>
    </submittedName>
</protein>
<sequence>MEDSKAEEGVSFVFRSLRLQDEPCCRGQSSFPICYLHFANTETMTSSFRGKAAAFLQSTQQPHSENKSHLKWPPISFNLPLMKSGTFPSDVAPQHGRDLRAKPETRGLRPLWRCGTCGLGRGYGSSRYSSKWLSQQSNSLTRLHRVGIRPGAPEKNRKARGDGQGSRTDKTCVCFVRFGICVTVCVCVCVCWSPSPKYLSCLSPLRISQEPGQAAKPPRDQRVTVATLRR</sequence>
<comment type="caution">
    <text evidence="1">The sequence shown here is derived from an EMBL/GenBank/DDBJ whole genome shotgun (WGS) entry which is preliminary data.</text>
</comment>
<proteinExistence type="predicted"/>
<name>A0ACB9WXU9_CHAAC</name>
<gene>
    <name evidence="1" type="ORF">KUCAC02_004203</name>
</gene>
<dbReference type="EMBL" id="CM043794">
    <property type="protein sequence ID" value="KAI4818913.1"/>
    <property type="molecule type" value="Genomic_DNA"/>
</dbReference>
<organism evidence="1 2">
    <name type="scientific">Chaenocephalus aceratus</name>
    <name type="common">Blackfin icefish</name>
    <name type="synonym">Chaenichthys aceratus</name>
    <dbReference type="NCBI Taxonomy" id="36190"/>
    <lineage>
        <taxon>Eukaryota</taxon>
        <taxon>Metazoa</taxon>
        <taxon>Chordata</taxon>
        <taxon>Craniata</taxon>
        <taxon>Vertebrata</taxon>
        <taxon>Euteleostomi</taxon>
        <taxon>Actinopterygii</taxon>
        <taxon>Neopterygii</taxon>
        <taxon>Teleostei</taxon>
        <taxon>Neoteleostei</taxon>
        <taxon>Acanthomorphata</taxon>
        <taxon>Eupercaria</taxon>
        <taxon>Perciformes</taxon>
        <taxon>Notothenioidei</taxon>
        <taxon>Channichthyidae</taxon>
        <taxon>Chaenocephalus</taxon>
    </lineage>
</organism>
<keyword evidence="2" id="KW-1185">Reference proteome</keyword>
<dbReference type="Proteomes" id="UP001057452">
    <property type="component" value="Chromosome 10"/>
</dbReference>
<accession>A0ACB9WXU9</accession>
<evidence type="ECO:0000313" key="1">
    <source>
        <dbReference type="EMBL" id="KAI4818913.1"/>
    </source>
</evidence>
<evidence type="ECO:0000313" key="2">
    <source>
        <dbReference type="Proteomes" id="UP001057452"/>
    </source>
</evidence>